<organism evidence="2 3">
    <name type="scientific">Paractinoplanes toevensis</name>
    <dbReference type="NCBI Taxonomy" id="571911"/>
    <lineage>
        <taxon>Bacteria</taxon>
        <taxon>Bacillati</taxon>
        <taxon>Actinomycetota</taxon>
        <taxon>Actinomycetes</taxon>
        <taxon>Micromonosporales</taxon>
        <taxon>Micromonosporaceae</taxon>
        <taxon>Paractinoplanes</taxon>
    </lineage>
</organism>
<evidence type="ECO:0000313" key="3">
    <source>
        <dbReference type="Proteomes" id="UP000677082"/>
    </source>
</evidence>
<keyword evidence="3" id="KW-1185">Reference proteome</keyword>
<protein>
    <submittedName>
        <fullName evidence="2">Uncharacterized protein</fullName>
    </submittedName>
</protein>
<name>A0A919T8Z8_9ACTN</name>
<gene>
    <name evidence="2" type="ORF">Ato02nite_031060</name>
</gene>
<evidence type="ECO:0000313" key="2">
    <source>
        <dbReference type="EMBL" id="GIM91313.1"/>
    </source>
</evidence>
<feature type="compositionally biased region" description="Polar residues" evidence="1">
    <location>
        <begin position="92"/>
        <end position="102"/>
    </location>
</feature>
<dbReference type="EMBL" id="BOQN01000044">
    <property type="protein sequence ID" value="GIM91313.1"/>
    <property type="molecule type" value="Genomic_DNA"/>
</dbReference>
<feature type="region of interest" description="Disordered" evidence="1">
    <location>
        <begin position="52"/>
        <end position="102"/>
    </location>
</feature>
<reference evidence="2 3" key="1">
    <citation type="submission" date="2021-03" db="EMBL/GenBank/DDBJ databases">
        <title>Whole genome shotgun sequence of Actinoplanes toevensis NBRC 105298.</title>
        <authorList>
            <person name="Komaki H."/>
            <person name="Tamura T."/>
        </authorList>
    </citation>
    <scope>NUCLEOTIDE SEQUENCE [LARGE SCALE GENOMIC DNA]</scope>
    <source>
        <strain evidence="2 3">NBRC 105298</strain>
    </source>
</reference>
<dbReference type="Proteomes" id="UP000677082">
    <property type="component" value="Unassembled WGS sequence"/>
</dbReference>
<dbReference type="AlphaFoldDB" id="A0A919T8Z8"/>
<accession>A0A919T8Z8</accession>
<feature type="compositionally biased region" description="Basic residues" evidence="1">
    <location>
        <begin position="70"/>
        <end position="84"/>
    </location>
</feature>
<proteinExistence type="predicted"/>
<sequence length="102" mass="10916">MNALHGSASLHTVQHLLGHSSHAFTADIYGTVPDALARAEAGSTAETILTAIRQVASTDTPEERADGRRRQPHHIRIVRERVRRPASAATVPESNDSTGETG</sequence>
<evidence type="ECO:0000256" key="1">
    <source>
        <dbReference type="SAM" id="MobiDB-lite"/>
    </source>
</evidence>
<comment type="caution">
    <text evidence="2">The sequence shown here is derived from an EMBL/GenBank/DDBJ whole genome shotgun (WGS) entry which is preliminary data.</text>
</comment>